<reference evidence="13 14" key="1">
    <citation type="submission" date="2021-06" db="EMBL/GenBank/DDBJ databases">
        <title>Caerostris darwini draft genome.</title>
        <authorList>
            <person name="Kono N."/>
            <person name="Arakawa K."/>
        </authorList>
    </citation>
    <scope>NUCLEOTIDE SEQUENCE [LARGE SCALE GENOMIC DNA]</scope>
</reference>
<dbReference type="GO" id="GO:0008574">
    <property type="term" value="F:plus-end-directed microtubule motor activity"/>
    <property type="evidence" value="ECO:0007669"/>
    <property type="project" value="TreeGrafter"/>
</dbReference>
<comment type="subcellular location">
    <subcellularLocation>
        <location evidence="1">Cytoplasm</location>
        <location evidence="1">Cytoskeleton</location>
    </subcellularLocation>
</comment>
<evidence type="ECO:0000313" key="13">
    <source>
        <dbReference type="EMBL" id="GIY08714.1"/>
    </source>
</evidence>
<comment type="caution">
    <text evidence="8">Lacks conserved residue(s) required for the propagation of feature annotation.</text>
</comment>
<keyword evidence="3 9" id="KW-0493">Microtubule</keyword>
<evidence type="ECO:0000256" key="1">
    <source>
        <dbReference type="ARBA" id="ARBA00004245"/>
    </source>
</evidence>
<keyword evidence="6 9" id="KW-0505">Motor protein</keyword>
<dbReference type="InterPro" id="IPR036961">
    <property type="entry name" value="Kinesin_motor_dom_sf"/>
</dbReference>
<dbReference type="PROSITE" id="PS00411">
    <property type="entry name" value="KINESIN_MOTOR_1"/>
    <property type="match status" value="1"/>
</dbReference>
<accession>A0AAV4QIP5</accession>
<dbReference type="Pfam" id="PF00225">
    <property type="entry name" value="Kinesin"/>
    <property type="match status" value="1"/>
</dbReference>
<dbReference type="SMART" id="SM00129">
    <property type="entry name" value="KISc"/>
    <property type="match status" value="1"/>
</dbReference>
<dbReference type="AlphaFoldDB" id="A0AAV4QIP5"/>
<gene>
    <name evidence="13" type="primary">kif11-a</name>
    <name evidence="13" type="ORF">CDAR_24021</name>
</gene>
<evidence type="ECO:0000256" key="8">
    <source>
        <dbReference type="PROSITE-ProRule" id="PRU00283"/>
    </source>
</evidence>
<evidence type="ECO:0000259" key="12">
    <source>
        <dbReference type="PROSITE" id="PS50067"/>
    </source>
</evidence>
<dbReference type="Proteomes" id="UP001054837">
    <property type="component" value="Unassembled WGS sequence"/>
</dbReference>
<organism evidence="13 14">
    <name type="scientific">Caerostris darwini</name>
    <dbReference type="NCBI Taxonomy" id="1538125"/>
    <lineage>
        <taxon>Eukaryota</taxon>
        <taxon>Metazoa</taxon>
        <taxon>Ecdysozoa</taxon>
        <taxon>Arthropoda</taxon>
        <taxon>Chelicerata</taxon>
        <taxon>Arachnida</taxon>
        <taxon>Araneae</taxon>
        <taxon>Araneomorphae</taxon>
        <taxon>Entelegynae</taxon>
        <taxon>Araneoidea</taxon>
        <taxon>Araneidae</taxon>
        <taxon>Caerostris</taxon>
    </lineage>
</organism>
<evidence type="ECO:0000256" key="11">
    <source>
        <dbReference type="SAM" id="MobiDB-lite"/>
    </source>
</evidence>
<evidence type="ECO:0000256" key="3">
    <source>
        <dbReference type="ARBA" id="ARBA00022701"/>
    </source>
</evidence>
<feature type="coiled-coil region" evidence="10">
    <location>
        <begin position="167"/>
        <end position="278"/>
    </location>
</feature>
<dbReference type="GO" id="GO:0005524">
    <property type="term" value="F:ATP binding"/>
    <property type="evidence" value="ECO:0007669"/>
    <property type="project" value="UniProtKB-KW"/>
</dbReference>
<evidence type="ECO:0000313" key="14">
    <source>
        <dbReference type="Proteomes" id="UP001054837"/>
    </source>
</evidence>
<sequence>MKERYTTIEKVKTGKLNLVDLAGSENIGRSGAIDKRAREAGNINQSLLALGRVITALCENAIHIPYRQSKLTRLLRDSLGGQTKTTVIATISPATCHLDETLNTLEYALRAKNIMNKPEINSQVSATDLTKDYLEKISVLEKQILELSTSEQIQIHPDNLEFLETAIAEKTKEKWEELEKIEDLNKESQELDEAILKARENLRLKELEWNRIISERNEIHERTEKVQEEIRSEEVEIAILEPVMNKMHEKLHKVLEEKEEIIKEVKKMEETTSQAVNENCKLQQKVSEISQSQTNFNQALQQFKDRLLSNLSDAQLNVTNNSAECERYLSAFENGFDSFIGSSDKFCQLINSMEDLKKIKNTFQDALVNVLKEEESKVNECQSEIKTFISSANLCNFEPLYPLLATCEGNLQSLLISLNQWKDDLMQLVTDWNSSLNNYFSTEETFLTILTESCEDVANKQNVVMQEYSDIIDGAFQAETQTKQLWDEKISKLEEMVEDAVVYFLQNIHYDIHRNVMAHDKLRIIAENGKQNADLIAKFCKSAMNSKEAFQRDLMLSSSENLCNKMDDMRDSANKVISNYKDFIPSSTRCVEETKTSDEFWEAVKKRVADAKSRRKELPVVASAMQNLQENFVSKKEICSATVAEYQTDLDNIKNNQDAALKNAKESYQRLQDSFSKSISENFGIADNIGFNWGKPEINDIPDGPSNTNLLSVEGASSTLDVTFTLEEGMKAESDTDCIVCKTNDGKETIFMNPVKQSPGGKPSNTTLTNKSLTSKASKSSKIKKENLQQDQIEKLCQYFMDDSCEVKSAENEKSDTTV</sequence>
<dbReference type="InterPro" id="IPR001752">
    <property type="entry name" value="Kinesin_motor_dom"/>
</dbReference>
<dbReference type="PROSITE" id="PS50067">
    <property type="entry name" value="KINESIN_MOTOR_2"/>
    <property type="match status" value="1"/>
</dbReference>
<dbReference type="InterPro" id="IPR047149">
    <property type="entry name" value="KIF11-like"/>
</dbReference>
<dbReference type="GO" id="GO:0005876">
    <property type="term" value="C:spindle microtubule"/>
    <property type="evidence" value="ECO:0007669"/>
    <property type="project" value="TreeGrafter"/>
</dbReference>
<dbReference type="GO" id="GO:0072686">
    <property type="term" value="C:mitotic spindle"/>
    <property type="evidence" value="ECO:0007669"/>
    <property type="project" value="TreeGrafter"/>
</dbReference>
<dbReference type="InterPro" id="IPR027417">
    <property type="entry name" value="P-loop_NTPase"/>
</dbReference>
<feature type="region of interest" description="Disordered" evidence="11">
    <location>
        <begin position="754"/>
        <end position="787"/>
    </location>
</feature>
<evidence type="ECO:0000256" key="9">
    <source>
        <dbReference type="RuleBase" id="RU000394"/>
    </source>
</evidence>
<dbReference type="GO" id="GO:0008017">
    <property type="term" value="F:microtubule binding"/>
    <property type="evidence" value="ECO:0007669"/>
    <property type="project" value="InterPro"/>
</dbReference>
<evidence type="ECO:0000256" key="10">
    <source>
        <dbReference type="SAM" id="Coils"/>
    </source>
</evidence>
<name>A0AAV4QIP5_9ARAC</name>
<dbReference type="SUPFAM" id="SSF52540">
    <property type="entry name" value="P-loop containing nucleoside triphosphate hydrolases"/>
    <property type="match status" value="1"/>
</dbReference>
<keyword evidence="4 9" id="KW-0547">Nucleotide-binding</keyword>
<evidence type="ECO:0000256" key="5">
    <source>
        <dbReference type="ARBA" id="ARBA00022840"/>
    </source>
</evidence>
<dbReference type="PANTHER" id="PTHR47970">
    <property type="entry name" value="KINESIN-LIKE PROTEIN KIF11"/>
    <property type="match status" value="1"/>
</dbReference>
<evidence type="ECO:0000256" key="6">
    <source>
        <dbReference type="ARBA" id="ARBA00023175"/>
    </source>
</evidence>
<keyword evidence="5 9" id="KW-0067">ATP-binding</keyword>
<evidence type="ECO:0000256" key="4">
    <source>
        <dbReference type="ARBA" id="ARBA00022741"/>
    </source>
</evidence>
<keyword evidence="14" id="KW-1185">Reference proteome</keyword>
<dbReference type="InterPro" id="IPR019821">
    <property type="entry name" value="Kinesin_motor_CS"/>
</dbReference>
<dbReference type="PRINTS" id="PR00380">
    <property type="entry name" value="KINESINHEAVY"/>
</dbReference>
<protein>
    <recommendedName>
        <fullName evidence="9">Kinesin-like protein</fullName>
    </recommendedName>
</protein>
<dbReference type="PANTHER" id="PTHR47970:SF12">
    <property type="entry name" value="KINESIN FAMILY MEMBER 11"/>
    <property type="match status" value="1"/>
</dbReference>
<dbReference type="Gene3D" id="3.40.850.10">
    <property type="entry name" value="Kinesin motor domain"/>
    <property type="match status" value="1"/>
</dbReference>
<dbReference type="GO" id="GO:0090307">
    <property type="term" value="P:mitotic spindle assembly"/>
    <property type="evidence" value="ECO:0007669"/>
    <property type="project" value="TreeGrafter"/>
</dbReference>
<dbReference type="GO" id="GO:0051231">
    <property type="term" value="P:spindle elongation"/>
    <property type="evidence" value="ECO:0007669"/>
    <property type="project" value="TreeGrafter"/>
</dbReference>
<evidence type="ECO:0000256" key="2">
    <source>
        <dbReference type="ARBA" id="ARBA00022490"/>
    </source>
</evidence>
<comment type="caution">
    <text evidence="13">The sequence shown here is derived from an EMBL/GenBank/DDBJ whole genome shotgun (WGS) entry which is preliminary data.</text>
</comment>
<dbReference type="GO" id="GO:0007018">
    <property type="term" value="P:microtubule-based movement"/>
    <property type="evidence" value="ECO:0007669"/>
    <property type="project" value="InterPro"/>
</dbReference>
<comment type="similarity">
    <text evidence="8 9">Belongs to the TRAFAC class myosin-kinesin ATPase superfamily. Kinesin family.</text>
</comment>
<feature type="compositionally biased region" description="Low complexity" evidence="11">
    <location>
        <begin position="764"/>
        <end position="780"/>
    </location>
</feature>
<dbReference type="GO" id="GO:0005634">
    <property type="term" value="C:nucleus"/>
    <property type="evidence" value="ECO:0007669"/>
    <property type="project" value="TreeGrafter"/>
</dbReference>
<feature type="domain" description="Kinesin motor" evidence="12">
    <location>
        <begin position="1"/>
        <end position="114"/>
    </location>
</feature>
<keyword evidence="10" id="KW-0175">Coiled coil</keyword>
<dbReference type="EMBL" id="BPLQ01004544">
    <property type="protein sequence ID" value="GIY08714.1"/>
    <property type="molecule type" value="Genomic_DNA"/>
</dbReference>
<evidence type="ECO:0000256" key="7">
    <source>
        <dbReference type="ARBA" id="ARBA00023212"/>
    </source>
</evidence>
<feature type="coiled-coil region" evidence="10">
    <location>
        <begin position="643"/>
        <end position="674"/>
    </location>
</feature>
<keyword evidence="2" id="KW-0963">Cytoplasm</keyword>
<proteinExistence type="inferred from homology"/>
<keyword evidence="7" id="KW-0206">Cytoskeleton</keyword>